<sequence length="176" mass="20253">MLYQEFLIDKITNCIEEKATGRTYETTLLLVTQEEIKKVHKKDGWLFNWKTEYQQANHQVYKLLVAGSQQIQGLISLEPIKSQQYIELHLIETAPHNFGSEKHFLGVPGNLVAFACKLSFESGFDGFVAFNAKTKLIDHYIKTLGAQILYGNNRMGIFTKEAKILVNSYYESYFDD</sequence>
<keyword evidence="2" id="KW-1185">Reference proteome</keyword>
<proteinExistence type="predicted"/>
<dbReference type="AlphaFoldDB" id="A0A3B7MXI0"/>
<name>A0A3B7MXI0_9BACT</name>
<dbReference type="EMBL" id="CP032157">
    <property type="protein sequence ID" value="AXY75051.1"/>
    <property type="molecule type" value="Genomic_DNA"/>
</dbReference>
<dbReference type="KEGG" id="pseg:D3H65_14160"/>
<dbReference type="OrthoDB" id="956078at2"/>
<reference evidence="1 2" key="1">
    <citation type="submission" date="2018-09" db="EMBL/GenBank/DDBJ databases">
        <title>Genome sequencing of strain 6GH32-13.</title>
        <authorList>
            <person name="Weon H.-Y."/>
            <person name="Heo J."/>
            <person name="Kwon S.-W."/>
        </authorList>
    </citation>
    <scope>NUCLEOTIDE SEQUENCE [LARGE SCALE GENOMIC DNA]</scope>
    <source>
        <strain evidence="1 2">5GH32-13</strain>
    </source>
</reference>
<dbReference type="Proteomes" id="UP000263900">
    <property type="component" value="Chromosome"/>
</dbReference>
<accession>A0A3B7MXI0</accession>
<dbReference type="RefSeq" id="WP_119050933.1">
    <property type="nucleotide sequence ID" value="NZ_CP032157.1"/>
</dbReference>
<evidence type="ECO:0008006" key="3">
    <source>
        <dbReference type="Google" id="ProtNLM"/>
    </source>
</evidence>
<evidence type="ECO:0000313" key="2">
    <source>
        <dbReference type="Proteomes" id="UP000263900"/>
    </source>
</evidence>
<gene>
    <name evidence="1" type="ORF">D3H65_14160</name>
</gene>
<evidence type="ECO:0000313" key="1">
    <source>
        <dbReference type="EMBL" id="AXY75051.1"/>
    </source>
</evidence>
<protein>
    <recommendedName>
        <fullName evidence="3">N-acetyltransferase</fullName>
    </recommendedName>
</protein>
<organism evidence="1 2">
    <name type="scientific">Paraflavitalea soli</name>
    <dbReference type="NCBI Taxonomy" id="2315862"/>
    <lineage>
        <taxon>Bacteria</taxon>
        <taxon>Pseudomonadati</taxon>
        <taxon>Bacteroidota</taxon>
        <taxon>Chitinophagia</taxon>
        <taxon>Chitinophagales</taxon>
        <taxon>Chitinophagaceae</taxon>
        <taxon>Paraflavitalea</taxon>
    </lineage>
</organism>